<dbReference type="EMBL" id="ABCP01000027">
    <property type="protein sequence ID" value="EDM46895.1"/>
    <property type="molecule type" value="Genomic_DNA"/>
</dbReference>
<organism evidence="3 4">
    <name type="scientific">Marinobacter algicola DG893</name>
    <dbReference type="NCBI Taxonomy" id="443152"/>
    <lineage>
        <taxon>Bacteria</taxon>
        <taxon>Pseudomonadati</taxon>
        <taxon>Pseudomonadota</taxon>
        <taxon>Gammaproteobacteria</taxon>
        <taxon>Pseudomonadales</taxon>
        <taxon>Marinobacteraceae</taxon>
        <taxon>Marinobacter</taxon>
    </lineage>
</organism>
<dbReference type="OrthoDB" id="6363791at2"/>
<dbReference type="AlphaFoldDB" id="A6F2Z8"/>
<comment type="caution">
    <text evidence="3">The sequence shown here is derived from an EMBL/GenBank/DDBJ whole genome shotgun (WGS) entry which is preliminary data.</text>
</comment>
<feature type="region of interest" description="Disordered" evidence="1">
    <location>
        <begin position="182"/>
        <end position="203"/>
    </location>
</feature>
<name>A6F2Z8_9GAMM</name>
<keyword evidence="4" id="KW-1185">Reference proteome</keyword>
<feature type="transmembrane region" description="Helical" evidence="2">
    <location>
        <begin position="21"/>
        <end position="42"/>
    </location>
</feature>
<accession>A6F2Z8</accession>
<keyword evidence="2" id="KW-0812">Transmembrane</keyword>
<dbReference type="eggNOG" id="ENOG5033I8W">
    <property type="taxonomic scope" value="Bacteria"/>
</dbReference>
<evidence type="ECO:0000313" key="3">
    <source>
        <dbReference type="EMBL" id="EDM46895.1"/>
    </source>
</evidence>
<feature type="transmembrane region" description="Helical" evidence="2">
    <location>
        <begin position="48"/>
        <end position="70"/>
    </location>
</feature>
<dbReference type="RefSeq" id="WP_007154637.1">
    <property type="nucleotide sequence ID" value="NZ_ABCP01000027.1"/>
</dbReference>
<evidence type="ECO:0000313" key="4">
    <source>
        <dbReference type="Proteomes" id="UP000005856"/>
    </source>
</evidence>
<protein>
    <submittedName>
        <fullName evidence="3">Putative inner membrane protein</fullName>
    </submittedName>
</protein>
<evidence type="ECO:0000256" key="1">
    <source>
        <dbReference type="SAM" id="MobiDB-lite"/>
    </source>
</evidence>
<keyword evidence="2" id="KW-0472">Membrane</keyword>
<evidence type="ECO:0000256" key="2">
    <source>
        <dbReference type="SAM" id="Phobius"/>
    </source>
</evidence>
<keyword evidence="2" id="KW-1133">Transmembrane helix</keyword>
<sequence length="203" mass="22320">MQRKSGTDWSLLWSAVKDNASSFFILLGIGLAFGLVGGGIFATGFGEVGAMAFGGLFALIGSATFVTAFVTARSSVSYYYDQALLRKYGVEVDGILTGKSTECQFHQEYDHNNNPMGEGYHLCNLLVEYDFQFNGRNYSGAYYLSKAGLFDKLREGDPLPLKVLRLDPSVYKVRERRLANMLKGREPDGPSQIPDGAEISQLL</sequence>
<gene>
    <name evidence="3" type="ORF">MDG893_13354</name>
</gene>
<proteinExistence type="predicted"/>
<dbReference type="STRING" id="443152.MDG893_13354"/>
<reference evidence="3 4" key="1">
    <citation type="submission" date="2007-06" db="EMBL/GenBank/DDBJ databases">
        <authorList>
            <person name="Green D."/>
            <person name="Ferriera S."/>
            <person name="Johnson J."/>
            <person name="Kravitz S."/>
            <person name="Beeson K."/>
            <person name="Sutton G."/>
            <person name="Rogers Y.-H."/>
            <person name="Friedman R."/>
            <person name="Frazier M."/>
            <person name="Venter J.C."/>
        </authorList>
    </citation>
    <scope>NUCLEOTIDE SEQUENCE [LARGE SCALE GENOMIC DNA]</scope>
    <source>
        <strain evidence="3 4">DG893</strain>
    </source>
</reference>
<dbReference type="Proteomes" id="UP000005856">
    <property type="component" value="Unassembled WGS sequence"/>
</dbReference>